<dbReference type="KEGG" id="spu:100890890"/>
<evidence type="ECO:0000256" key="1">
    <source>
        <dbReference type="SAM" id="MobiDB-lite"/>
    </source>
</evidence>
<dbReference type="Proteomes" id="UP000007110">
    <property type="component" value="Unassembled WGS sequence"/>
</dbReference>
<keyword evidence="4" id="KW-1185">Reference proteome</keyword>
<dbReference type="OrthoDB" id="10112966at2759"/>
<feature type="region of interest" description="Disordered" evidence="1">
    <location>
        <begin position="312"/>
        <end position="354"/>
    </location>
</feature>
<dbReference type="CDD" id="cd12087">
    <property type="entry name" value="TM_EGFR-like"/>
    <property type="match status" value="1"/>
</dbReference>
<dbReference type="RefSeq" id="XP_011682944.2">
    <property type="nucleotide sequence ID" value="XM_011684642.2"/>
</dbReference>
<proteinExistence type="predicted"/>
<feature type="transmembrane region" description="Helical" evidence="2">
    <location>
        <begin position="178"/>
        <end position="201"/>
    </location>
</feature>
<dbReference type="InParanoid" id="A0A7M7HMV8"/>
<accession>A0A7M7HMV8</accession>
<sequence>MSLAWIARGENASWRFTQQSKTGYETGQNCLDHDIHTGFNFSLYQCQMNEASGERTEFESNPCSISRLKSLHIDLKTLDHRNAQFNCSVDVPGRYRYLWHLKDEAKSNVQEVSGVNDISTLELRLSKVSNGSYLTCTVFNKSEDYSTVLDKSDQYIMGTTDLQIVHQAPPPGRGNPTMLIIGIVIGAVVGTLIFGLTLYFIMVRCARRNERSYASLGRASEAGMQIGPGNTYIYHKSNENGNSNGTVVTTAEGGTIHSEADEIPPKPGGHRTISWEPEDIVIRSNGGVISHAGDPKRRNVEGLVYADLSFKEGEEEQDAQGEEDEEAMKGAVGGDTNGSKESKPGTTTRENIEYASIVPPLRSLRF</sequence>
<name>A0A7M7HMV8_STRPU</name>
<dbReference type="EnsemblMetazoa" id="XM_011684642">
    <property type="protein sequence ID" value="XP_011682944"/>
    <property type="gene ID" value="LOC100890890"/>
</dbReference>
<keyword evidence="2" id="KW-1133">Transmembrane helix</keyword>
<reference evidence="3" key="2">
    <citation type="submission" date="2021-01" db="UniProtKB">
        <authorList>
            <consortium name="EnsemblMetazoa"/>
        </authorList>
    </citation>
    <scope>IDENTIFICATION</scope>
</reference>
<organism evidence="3 4">
    <name type="scientific">Strongylocentrotus purpuratus</name>
    <name type="common">Purple sea urchin</name>
    <dbReference type="NCBI Taxonomy" id="7668"/>
    <lineage>
        <taxon>Eukaryota</taxon>
        <taxon>Metazoa</taxon>
        <taxon>Echinodermata</taxon>
        <taxon>Eleutherozoa</taxon>
        <taxon>Echinozoa</taxon>
        <taxon>Echinoidea</taxon>
        <taxon>Euechinoidea</taxon>
        <taxon>Echinacea</taxon>
        <taxon>Camarodonta</taxon>
        <taxon>Echinidea</taxon>
        <taxon>Strongylocentrotidae</taxon>
        <taxon>Strongylocentrotus</taxon>
    </lineage>
</organism>
<dbReference type="GeneID" id="100890890"/>
<dbReference type="AlphaFoldDB" id="A0A7M7HMV8"/>
<evidence type="ECO:0000313" key="4">
    <source>
        <dbReference type="Proteomes" id="UP000007110"/>
    </source>
</evidence>
<keyword evidence="2" id="KW-0472">Membrane</keyword>
<protein>
    <submittedName>
        <fullName evidence="3">Uncharacterized protein</fullName>
    </submittedName>
</protein>
<evidence type="ECO:0000313" key="3">
    <source>
        <dbReference type="EnsemblMetazoa" id="XP_011682944"/>
    </source>
</evidence>
<keyword evidence="2" id="KW-0812">Transmembrane</keyword>
<dbReference type="RefSeq" id="XP_011682943.2">
    <property type="nucleotide sequence ID" value="XM_011684641.2"/>
</dbReference>
<reference evidence="4" key="1">
    <citation type="submission" date="2015-02" db="EMBL/GenBank/DDBJ databases">
        <title>Genome sequencing for Strongylocentrotus purpuratus.</title>
        <authorList>
            <person name="Murali S."/>
            <person name="Liu Y."/>
            <person name="Vee V."/>
            <person name="English A."/>
            <person name="Wang M."/>
            <person name="Skinner E."/>
            <person name="Han Y."/>
            <person name="Muzny D.M."/>
            <person name="Worley K.C."/>
            <person name="Gibbs R.A."/>
        </authorList>
    </citation>
    <scope>NUCLEOTIDE SEQUENCE</scope>
</reference>
<evidence type="ECO:0000256" key="2">
    <source>
        <dbReference type="SAM" id="Phobius"/>
    </source>
</evidence>
<feature type="compositionally biased region" description="Acidic residues" evidence="1">
    <location>
        <begin position="313"/>
        <end position="326"/>
    </location>
</feature>
<dbReference type="EnsemblMetazoa" id="XM_011684641">
    <property type="protein sequence ID" value="XP_011682943"/>
    <property type="gene ID" value="LOC100890890"/>
</dbReference>